<evidence type="ECO:0000256" key="7">
    <source>
        <dbReference type="ARBA" id="ARBA00023136"/>
    </source>
</evidence>
<dbReference type="PANTHER" id="PTHR35851">
    <property type="entry name" value="CELL DIVISION PROTEIN FTSQ"/>
    <property type="match status" value="1"/>
</dbReference>
<dbReference type="InterPro" id="IPR005548">
    <property type="entry name" value="Cell_div_FtsQ/DivIB_C"/>
</dbReference>
<keyword evidence="5 9" id="KW-0812">Transmembrane</keyword>
<comment type="caution">
    <text evidence="12">The sequence shown here is derived from an EMBL/GenBank/DDBJ whole genome shotgun (WGS) entry which is preliminary data.</text>
</comment>
<evidence type="ECO:0000256" key="2">
    <source>
        <dbReference type="ARBA" id="ARBA00022475"/>
    </source>
</evidence>
<keyword evidence="7 9" id="KW-0472">Membrane</keyword>
<feature type="domain" description="POTRA" evidence="11">
    <location>
        <begin position="59"/>
        <end position="128"/>
    </location>
</feature>
<evidence type="ECO:0000259" key="11">
    <source>
        <dbReference type="PROSITE" id="PS51779"/>
    </source>
</evidence>
<evidence type="ECO:0000313" key="13">
    <source>
        <dbReference type="Proteomes" id="UP000185753"/>
    </source>
</evidence>
<keyword evidence="2 9" id="KW-1003">Cell membrane</keyword>
<evidence type="ECO:0000256" key="4">
    <source>
        <dbReference type="ARBA" id="ARBA00022618"/>
    </source>
</evidence>
<dbReference type="Pfam" id="PF03799">
    <property type="entry name" value="FtsQ_DivIB_C"/>
    <property type="match status" value="1"/>
</dbReference>
<comment type="function">
    <text evidence="9">Essential cell division protein. May link together the upstream cell division proteins, which are predominantly cytoplasmic, with the downstream cell division proteins, which are predominantly periplasmic. May control correct divisome assembly.</text>
</comment>
<dbReference type="RefSeq" id="WP_067761626.1">
    <property type="nucleotide sequence ID" value="NZ_CP183909.1"/>
</dbReference>
<sequence length="284" mass="32192">MAQLPASMRRKRAATTSIHDKPPTRKEKLTNVGGWVLLLVACLVLAAGVFGLYRVMTDARVAELDVVGARSAQEKQQVMSYVSPLVTQNYFTSDLRVIRDRALELSWVDRVVVSRAWPNAIRVRVMPRQAIARWGTGRLLSDSGEVFSELTPQNHQQLPLLHGPVSHSKMMMRRYNEINQLFLPVGIRLKELYLTERMTWFMQFDSGLRVIVDQDQTMSKLQRLSYLAHSDLKPVWPRISAIDLRYRNGLAIQWKNSIPAKSVNGQFVVTSDDIGIANGTPVKP</sequence>
<evidence type="ECO:0000256" key="8">
    <source>
        <dbReference type="ARBA" id="ARBA00023306"/>
    </source>
</evidence>
<dbReference type="PANTHER" id="PTHR35851:SF1">
    <property type="entry name" value="CELL DIVISION PROTEIN FTSQ"/>
    <property type="match status" value="1"/>
</dbReference>
<accession>A0A1A7RHL2</accession>
<dbReference type="AlphaFoldDB" id="A0A1A7RHL2"/>
<dbReference type="Gene3D" id="3.10.20.310">
    <property type="entry name" value="membrane protein fhac"/>
    <property type="match status" value="1"/>
</dbReference>
<dbReference type="OrthoDB" id="9790370at2"/>
<feature type="region of interest" description="Disordered" evidence="10">
    <location>
        <begin position="1"/>
        <end position="25"/>
    </location>
</feature>
<keyword evidence="6 9" id="KW-1133">Transmembrane helix</keyword>
<evidence type="ECO:0000256" key="5">
    <source>
        <dbReference type="ARBA" id="ARBA00022692"/>
    </source>
</evidence>
<dbReference type="GO" id="GO:0090529">
    <property type="term" value="P:cell septum assembly"/>
    <property type="evidence" value="ECO:0007669"/>
    <property type="project" value="InterPro"/>
</dbReference>
<dbReference type="PROSITE" id="PS51779">
    <property type="entry name" value="POTRA"/>
    <property type="match status" value="1"/>
</dbReference>
<name>A0A1A7RHL2_9GAMM</name>
<evidence type="ECO:0000256" key="3">
    <source>
        <dbReference type="ARBA" id="ARBA00022519"/>
    </source>
</evidence>
<dbReference type="InterPro" id="IPR034746">
    <property type="entry name" value="POTRA"/>
</dbReference>
<dbReference type="Proteomes" id="UP000185753">
    <property type="component" value="Unassembled WGS sequence"/>
</dbReference>
<protein>
    <recommendedName>
        <fullName evidence="9">Cell division protein FtsQ</fullName>
    </recommendedName>
</protein>
<dbReference type="GO" id="GO:0043093">
    <property type="term" value="P:FtsZ-dependent cytokinesis"/>
    <property type="evidence" value="ECO:0007669"/>
    <property type="project" value="UniProtKB-UniRule"/>
</dbReference>
<dbReference type="STRING" id="1443941.A9J31_00945"/>
<evidence type="ECO:0000313" key="12">
    <source>
        <dbReference type="EMBL" id="OBX30107.1"/>
    </source>
</evidence>
<dbReference type="GO" id="GO:0005886">
    <property type="term" value="C:plasma membrane"/>
    <property type="evidence" value="ECO:0007669"/>
    <property type="project" value="UniProtKB-SubCell"/>
</dbReference>
<dbReference type="InterPro" id="IPR026579">
    <property type="entry name" value="FtsQ"/>
</dbReference>
<dbReference type="InterPro" id="IPR045335">
    <property type="entry name" value="FtsQ_C_sf"/>
</dbReference>
<dbReference type="HAMAP" id="MF_00911">
    <property type="entry name" value="FtsQ_subfam"/>
    <property type="match status" value="1"/>
</dbReference>
<dbReference type="InterPro" id="IPR013685">
    <property type="entry name" value="POTRA_FtsQ_type"/>
</dbReference>
<reference evidence="13" key="1">
    <citation type="submission" date="2016-06" db="EMBL/GenBank/DDBJ databases">
        <authorList>
            <person name="Radolfova-Krizova L."/>
            <person name="Nemec A."/>
        </authorList>
    </citation>
    <scope>NUCLEOTIDE SEQUENCE [LARGE SCALE GENOMIC DNA]</scope>
    <source>
        <strain evidence="13">ANC 4275</strain>
    </source>
</reference>
<evidence type="ECO:0000256" key="10">
    <source>
        <dbReference type="SAM" id="MobiDB-lite"/>
    </source>
</evidence>
<comment type="similarity">
    <text evidence="9">Belongs to the FtsQ/DivIB family. FtsQ subfamily.</text>
</comment>
<organism evidence="12 13">
    <name type="scientific">Acinetobacter gandensis</name>
    <dbReference type="NCBI Taxonomy" id="1443941"/>
    <lineage>
        <taxon>Bacteria</taxon>
        <taxon>Pseudomonadati</taxon>
        <taxon>Pseudomonadota</taxon>
        <taxon>Gammaproteobacteria</taxon>
        <taxon>Moraxellales</taxon>
        <taxon>Moraxellaceae</taxon>
        <taxon>Acinetobacter</taxon>
    </lineage>
</organism>
<evidence type="ECO:0000256" key="1">
    <source>
        <dbReference type="ARBA" id="ARBA00004370"/>
    </source>
</evidence>
<dbReference type="Gene3D" id="3.40.50.11690">
    <property type="entry name" value="Cell division protein FtsQ/DivIB"/>
    <property type="match status" value="1"/>
</dbReference>
<keyword evidence="4 9" id="KW-0132">Cell division</keyword>
<dbReference type="GO" id="GO:0032153">
    <property type="term" value="C:cell division site"/>
    <property type="evidence" value="ECO:0007669"/>
    <property type="project" value="UniProtKB-UniRule"/>
</dbReference>
<gene>
    <name evidence="9" type="primary">ftsQ</name>
    <name evidence="12" type="ORF">A9J31_00945</name>
</gene>
<comment type="subunit">
    <text evidence="9">Part of a complex composed of FtsB, FtsL and FtsQ.</text>
</comment>
<dbReference type="EMBL" id="LZDS01000001">
    <property type="protein sequence ID" value="OBX30107.1"/>
    <property type="molecule type" value="Genomic_DNA"/>
</dbReference>
<evidence type="ECO:0000256" key="9">
    <source>
        <dbReference type="HAMAP-Rule" id="MF_00911"/>
    </source>
</evidence>
<proteinExistence type="inferred from homology"/>
<comment type="subcellular location">
    <subcellularLocation>
        <location evidence="9">Cell inner membrane</location>
        <topology evidence="9">Single-pass type II membrane protein</topology>
    </subcellularLocation>
    <subcellularLocation>
        <location evidence="1">Membrane</location>
    </subcellularLocation>
    <text evidence="9">Localizes to the division septum.</text>
</comment>
<evidence type="ECO:0000256" key="6">
    <source>
        <dbReference type="ARBA" id="ARBA00022989"/>
    </source>
</evidence>
<feature type="transmembrane region" description="Helical" evidence="9">
    <location>
        <begin position="32"/>
        <end position="53"/>
    </location>
</feature>
<keyword evidence="8 9" id="KW-0131">Cell cycle</keyword>
<keyword evidence="3 9" id="KW-0997">Cell inner membrane</keyword>
<keyword evidence="13" id="KW-1185">Reference proteome</keyword>
<dbReference type="Pfam" id="PF08478">
    <property type="entry name" value="POTRA_1"/>
    <property type="match status" value="1"/>
</dbReference>